<feature type="region of interest" description="Disordered" evidence="1">
    <location>
        <begin position="1"/>
        <end position="31"/>
    </location>
</feature>
<dbReference type="OrthoDB" id="2018605at2759"/>
<dbReference type="STRING" id="218851.A0A2G5EE36"/>
<keyword evidence="3" id="KW-1185">Reference proteome</keyword>
<sequence>MENDGKHQRAAAAAAATTTSNRVRETDFLLQWGNRKRLRCLKVKEEEQQHHNQDVSEKEKEKSNNNGGVIRKKTTSRIDRRVVKTAEKDSSSSPSRLPPNPQNNNNKNSDRSRSSENLKHLQQSSSPEKEERYYTTRGSVGLDDNGKNLMEVGVEEKKAIVWPKLFISLSSKEKEEDFMAMKGCKLPQRPKKRAKFIQKTLLLVSPGAWLSDLCQERYEVREKKTSKKRPRGLKAMGSMESDSE</sequence>
<feature type="region of interest" description="Disordered" evidence="1">
    <location>
        <begin position="43"/>
        <end position="145"/>
    </location>
</feature>
<name>A0A2G5EE36_AQUCA</name>
<organism evidence="2 3">
    <name type="scientific">Aquilegia coerulea</name>
    <name type="common">Rocky mountain columbine</name>
    <dbReference type="NCBI Taxonomy" id="218851"/>
    <lineage>
        <taxon>Eukaryota</taxon>
        <taxon>Viridiplantae</taxon>
        <taxon>Streptophyta</taxon>
        <taxon>Embryophyta</taxon>
        <taxon>Tracheophyta</taxon>
        <taxon>Spermatophyta</taxon>
        <taxon>Magnoliopsida</taxon>
        <taxon>Ranunculales</taxon>
        <taxon>Ranunculaceae</taxon>
        <taxon>Thalictroideae</taxon>
        <taxon>Aquilegia</taxon>
    </lineage>
</organism>
<feature type="compositionally biased region" description="Basic and acidic residues" evidence="1">
    <location>
        <begin position="43"/>
        <end position="63"/>
    </location>
</feature>
<dbReference type="InterPro" id="IPR012438">
    <property type="entry name" value="DUF1639"/>
</dbReference>
<dbReference type="EMBL" id="KZ305026">
    <property type="protein sequence ID" value="PIA53980.1"/>
    <property type="molecule type" value="Genomic_DNA"/>
</dbReference>
<feature type="compositionally biased region" description="Basic and acidic residues" evidence="1">
    <location>
        <begin position="76"/>
        <end position="90"/>
    </location>
</feature>
<feature type="compositionally biased region" description="Low complexity" evidence="1">
    <location>
        <begin position="10"/>
        <end position="19"/>
    </location>
</feature>
<evidence type="ECO:0008006" key="4">
    <source>
        <dbReference type="Google" id="ProtNLM"/>
    </source>
</evidence>
<dbReference type="PANTHER" id="PTHR33130:SF42">
    <property type="entry name" value="O-ACYLTRANSFERASE, PUTATIVE (DUF1639)-RELATED"/>
    <property type="match status" value="1"/>
</dbReference>
<proteinExistence type="predicted"/>
<protein>
    <recommendedName>
        <fullName evidence="4">DUF1639 domain-containing protein</fullName>
    </recommendedName>
</protein>
<reference evidence="2 3" key="1">
    <citation type="submission" date="2017-09" db="EMBL/GenBank/DDBJ databases">
        <title>WGS assembly of Aquilegia coerulea Goldsmith.</title>
        <authorList>
            <person name="Hodges S."/>
            <person name="Kramer E."/>
            <person name="Nordborg M."/>
            <person name="Tomkins J."/>
            <person name="Borevitz J."/>
            <person name="Derieg N."/>
            <person name="Yan J."/>
            <person name="Mihaltcheva S."/>
            <person name="Hayes R.D."/>
            <person name="Rokhsar D."/>
        </authorList>
    </citation>
    <scope>NUCLEOTIDE SEQUENCE [LARGE SCALE GENOMIC DNA]</scope>
    <source>
        <strain evidence="3">cv. Goldsmith</strain>
    </source>
</reference>
<gene>
    <name evidence="2" type="ORF">AQUCO_00900509v1</name>
</gene>
<dbReference type="EMBL" id="KZ305026">
    <property type="protein sequence ID" value="PIA53981.1"/>
    <property type="molecule type" value="Genomic_DNA"/>
</dbReference>
<feature type="compositionally biased region" description="Basic and acidic residues" evidence="1">
    <location>
        <begin position="108"/>
        <end position="119"/>
    </location>
</feature>
<accession>A0A2G5EE36</accession>
<evidence type="ECO:0000313" key="2">
    <source>
        <dbReference type="EMBL" id="PIA53980.1"/>
    </source>
</evidence>
<evidence type="ECO:0000313" key="3">
    <source>
        <dbReference type="Proteomes" id="UP000230069"/>
    </source>
</evidence>
<evidence type="ECO:0000256" key="1">
    <source>
        <dbReference type="SAM" id="MobiDB-lite"/>
    </source>
</evidence>
<dbReference type="Proteomes" id="UP000230069">
    <property type="component" value="Unassembled WGS sequence"/>
</dbReference>
<dbReference type="Pfam" id="PF07797">
    <property type="entry name" value="DUF1639"/>
    <property type="match status" value="1"/>
</dbReference>
<feature type="region of interest" description="Disordered" evidence="1">
    <location>
        <begin position="222"/>
        <end position="244"/>
    </location>
</feature>
<dbReference type="AlphaFoldDB" id="A0A2G5EE36"/>
<dbReference type="PANTHER" id="PTHR33130">
    <property type="entry name" value="PUTATIVE (DUF1639)-RELATED"/>
    <property type="match status" value="1"/>
</dbReference>